<keyword evidence="7" id="KW-1185">Reference proteome</keyword>
<dbReference type="UniPathway" id="UPA00659"/>
<name>A0A7G2CSH1_9TRYP</name>
<dbReference type="Gene3D" id="1.10.12.10">
    <property type="entry name" value="Lyase 2-enoyl-coa Hydratase, Chain A, domain 2"/>
    <property type="match status" value="1"/>
</dbReference>
<dbReference type="FunFam" id="1.10.12.10:FF:000004">
    <property type="entry name" value="Delta3,5-delta2,4-dienoyl-CoA isomerase"/>
    <property type="match status" value="1"/>
</dbReference>
<dbReference type="VEuPathDB" id="TriTrypDB:ADEAN_000980900"/>
<evidence type="ECO:0000256" key="3">
    <source>
        <dbReference type="ARBA" id="ARBA00022832"/>
    </source>
</evidence>
<comment type="similarity">
    <text evidence="2">Belongs to the enoyl-CoA hydratase/isomerase family.</text>
</comment>
<dbReference type="GO" id="GO:0006635">
    <property type="term" value="P:fatty acid beta-oxidation"/>
    <property type="evidence" value="ECO:0007669"/>
    <property type="project" value="UniProtKB-UniPathway"/>
</dbReference>
<sequence>MRRSISFFTAAAAGDLLKRVGIFDVYRSSNGVVEVQANDKTKLNLMDQEYYFALINIFHEINEDPSSRVAILTSKEGHAFTGGTNLKVLAGETAKKEENPSPYPAMRLQKQHTVIRRFQDCISSIARCRVPVLAAVDRYCIGGGTSVLTACDVRYSTENTIFSVKEAAVGLAADVGVVQRLPQIVGQGRARELLFTARNFSAKDAKAYGLLEDVYSDYPIMLKEVRQVAEQIAANSPLAVQGGKMLMNWGLEDKVQRSLEYTAAWNAFNIPCDDIPEAKDAFLEKRPPHFKNRVLSASSSVPLPPDFDVQ</sequence>
<dbReference type="Pfam" id="PF00378">
    <property type="entry name" value="ECH_1"/>
    <property type="match status" value="1"/>
</dbReference>
<dbReference type="AlphaFoldDB" id="A0A7G2CSH1"/>
<evidence type="ECO:0000313" key="6">
    <source>
        <dbReference type="EMBL" id="CAD2222269.1"/>
    </source>
</evidence>
<dbReference type="InterPro" id="IPR001753">
    <property type="entry name" value="Enoyl-CoA_hydra/iso"/>
</dbReference>
<dbReference type="GO" id="GO:0051750">
    <property type="term" value="F:delta(3,5)-delta(2,4)-dienoyl-CoA isomerase activity"/>
    <property type="evidence" value="ECO:0007669"/>
    <property type="project" value="TreeGrafter"/>
</dbReference>
<dbReference type="Gene3D" id="3.90.226.10">
    <property type="entry name" value="2-enoyl-CoA Hydratase, Chain A, domain 1"/>
    <property type="match status" value="1"/>
</dbReference>
<keyword evidence="3" id="KW-0276">Fatty acid metabolism</keyword>
<dbReference type="Proteomes" id="UP000515908">
    <property type="component" value="Chromosome 25"/>
</dbReference>
<dbReference type="CDD" id="cd06558">
    <property type="entry name" value="crotonase-like"/>
    <property type="match status" value="1"/>
</dbReference>
<evidence type="ECO:0000256" key="1">
    <source>
        <dbReference type="ARBA" id="ARBA00005005"/>
    </source>
</evidence>
<evidence type="ECO:0000256" key="2">
    <source>
        <dbReference type="ARBA" id="ARBA00005254"/>
    </source>
</evidence>
<comment type="pathway">
    <text evidence="1">Lipid metabolism; fatty acid beta-oxidation.</text>
</comment>
<dbReference type="InterPro" id="IPR014748">
    <property type="entry name" value="Enoyl-CoA_hydra_C"/>
</dbReference>
<dbReference type="PANTHER" id="PTHR43149:SF1">
    <property type="entry name" value="DELTA(3,5)-DELTA(2,4)-DIENOYL-COA ISOMERASE, MITOCHONDRIAL"/>
    <property type="match status" value="1"/>
</dbReference>
<organism evidence="6 7">
    <name type="scientific">Angomonas deanei</name>
    <dbReference type="NCBI Taxonomy" id="59799"/>
    <lineage>
        <taxon>Eukaryota</taxon>
        <taxon>Discoba</taxon>
        <taxon>Euglenozoa</taxon>
        <taxon>Kinetoplastea</taxon>
        <taxon>Metakinetoplastina</taxon>
        <taxon>Trypanosomatida</taxon>
        <taxon>Trypanosomatidae</taxon>
        <taxon>Strigomonadinae</taxon>
        <taxon>Angomonas</taxon>
    </lineage>
</organism>
<dbReference type="SUPFAM" id="SSF52096">
    <property type="entry name" value="ClpP/crotonase"/>
    <property type="match status" value="1"/>
</dbReference>
<evidence type="ECO:0000256" key="5">
    <source>
        <dbReference type="ARBA" id="ARBA00023235"/>
    </source>
</evidence>
<dbReference type="PANTHER" id="PTHR43149">
    <property type="entry name" value="ENOYL-COA HYDRATASE"/>
    <property type="match status" value="1"/>
</dbReference>
<protein>
    <submittedName>
        <fullName evidence="6">Enoyl-CoA hydratase/isomerase, putative</fullName>
    </submittedName>
</protein>
<dbReference type="InterPro" id="IPR029045">
    <property type="entry name" value="ClpP/crotonase-like_dom_sf"/>
</dbReference>
<gene>
    <name evidence="6" type="ORF">ADEAN_000980900</name>
</gene>
<dbReference type="OrthoDB" id="14970at2759"/>
<accession>A0A7G2CSH1</accession>
<keyword evidence="4" id="KW-0443">Lipid metabolism</keyword>
<evidence type="ECO:0000313" key="7">
    <source>
        <dbReference type="Proteomes" id="UP000515908"/>
    </source>
</evidence>
<proteinExistence type="inferred from homology"/>
<evidence type="ECO:0000256" key="4">
    <source>
        <dbReference type="ARBA" id="ARBA00023098"/>
    </source>
</evidence>
<keyword evidence="5 6" id="KW-0413">Isomerase</keyword>
<dbReference type="InterPro" id="IPR045002">
    <property type="entry name" value="Ech1-like"/>
</dbReference>
<dbReference type="EMBL" id="LR877169">
    <property type="protein sequence ID" value="CAD2222269.1"/>
    <property type="molecule type" value="Genomic_DNA"/>
</dbReference>
<reference evidence="6 7" key="1">
    <citation type="submission" date="2020-08" db="EMBL/GenBank/DDBJ databases">
        <authorList>
            <person name="Newling K."/>
            <person name="Davey J."/>
            <person name="Forrester S."/>
        </authorList>
    </citation>
    <scope>NUCLEOTIDE SEQUENCE [LARGE SCALE GENOMIC DNA]</scope>
    <source>
        <strain evidence="7">Crithidia deanei Carvalho (ATCC PRA-265)</strain>
    </source>
</reference>